<evidence type="ECO:0000313" key="1">
    <source>
        <dbReference type="EMBL" id="CAI9771584.1"/>
    </source>
</evidence>
<gene>
    <name evidence="1" type="ORF">FPE_LOCUS19014</name>
</gene>
<accession>A0AAD1ZLG9</accession>
<dbReference type="Proteomes" id="UP000834106">
    <property type="component" value="Chromosome 11"/>
</dbReference>
<evidence type="ECO:0000313" key="2">
    <source>
        <dbReference type="Proteomes" id="UP000834106"/>
    </source>
</evidence>
<dbReference type="AlphaFoldDB" id="A0AAD1ZLG9"/>
<organism evidence="1 2">
    <name type="scientific">Fraxinus pennsylvanica</name>
    <dbReference type="NCBI Taxonomy" id="56036"/>
    <lineage>
        <taxon>Eukaryota</taxon>
        <taxon>Viridiplantae</taxon>
        <taxon>Streptophyta</taxon>
        <taxon>Embryophyta</taxon>
        <taxon>Tracheophyta</taxon>
        <taxon>Spermatophyta</taxon>
        <taxon>Magnoliopsida</taxon>
        <taxon>eudicotyledons</taxon>
        <taxon>Gunneridae</taxon>
        <taxon>Pentapetalae</taxon>
        <taxon>asterids</taxon>
        <taxon>lamiids</taxon>
        <taxon>Lamiales</taxon>
        <taxon>Oleaceae</taxon>
        <taxon>Oleeae</taxon>
        <taxon>Fraxinus</taxon>
    </lineage>
</organism>
<dbReference type="Gene3D" id="1.10.472.10">
    <property type="entry name" value="Cyclin-like"/>
    <property type="match status" value="1"/>
</dbReference>
<reference evidence="1" key="1">
    <citation type="submission" date="2023-05" db="EMBL/GenBank/DDBJ databases">
        <authorList>
            <person name="Huff M."/>
        </authorList>
    </citation>
    <scope>NUCLEOTIDE SEQUENCE</scope>
</reference>
<sequence length="264" mass="30510">MYKHQLELDQKKKKALNKQLEFLLRQTERYLTMLAENLVNSPTHHKPVNQMKKRKMLLMCFHPSTFDSKFPYKNHSGYQNFMTIHVAVNDVPFSIHAIFFIDLTLFDSEDVVSRREVSSASIVAKRSSEKGSSDLENGLGENDRNGCQTAPKLALPIQSQLQVNLNFILPFDNQEFSAEYLALSILKWKMQPYTPCNFIDYFLRKMPKTNKSTSKPLITISVQLILSTIKGIDFLQFNTSESATQRKKVRIFLLHVNTKSPKLF</sequence>
<protein>
    <submittedName>
        <fullName evidence="1">Uncharacterized protein</fullName>
    </submittedName>
</protein>
<dbReference type="EMBL" id="OU503046">
    <property type="protein sequence ID" value="CAI9771584.1"/>
    <property type="molecule type" value="Genomic_DNA"/>
</dbReference>
<proteinExistence type="predicted"/>
<name>A0AAD1ZLG9_9LAMI</name>
<keyword evidence="2" id="KW-1185">Reference proteome</keyword>